<evidence type="ECO:0000313" key="7">
    <source>
        <dbReference type="EMBL" id="GAH33655.1"/>
    </source>
</evidence>
<keyword evidence="2 5" id="KW-0812">Transmembrane</keyword>
<proteinExistence type="predicted"/>
<dbReference type="InterPro" id="IPR044880">
    <property type="entry name" value="NCX_ion-bd_dom_sf"/>
</dbReference>
<dbReference type="PANTHER" id="PTHR10846:SF8">
    <property type="entry name" value="INNER MEMBRANE PROTEIN YRBG"/>
    <property type="match status" value="1"/>
</dbReference>
<feature type="non-terminal residue" evidence="7">
    <location>
        <position position="129"/>
    </location>
</feature>
<dbReference type="EMBL" id="BARU01007871">
    <property type="protein sequence ID" value="GAH33655.1"/>
    <property type="molecule type" value="Genomic_DNA"/>
</dbReference>
<feature type="transmembrane region" description="Helical" evidence="5">
    <location>
        <begin position="107"/>
        <end position="127"/>
    </location>
</feature>
<dbReference type="InterPro" id="IPR004837">
    <property type="entry name" value="NaCa_Exmemb"/>
</dbReference>
<comment type="subcellular location">
    <subcellularLocation>
        <location evidence="1">Membrane</location>
        <topology evidence="1">Multi-pass membrane protein</topology>
    </subcellularLocation>
</comment>
<evidence type="ECO:0000256" key="5">
    <source>
        <dbReference type="SAM" id="Phobius"/>
    </source>
</evidence>
<organism evidence="7">
    <name type="scientific">marine sediment metagenome</name>
    <dbReference type="NCBI Taxonomy" id="412755"/>
    <lineage>
        <taxon>unclassified sequences</taxon>
        <taxon>metagenomes</taxon>
        <taxon>ecological metagenomes</taxon>
    </lineage>
</organism>
<dbReference type="GO" id="GO:0005886">
    <property type="term" value="C:plasma membrane"/>
    <property type="evidence" value="ECO:0007669"/>
    <property type="project" value="TreeGrafter"/>
</dbReference>
<feature type="transmembrane region" description="Helical" evidence="5">
    <location>
        <begin position="32"/>
        <end position="51"/>
    </location>
</feature>
<dbReference type="GO" id="GO:0008273">
    <property type="term" value="F:calcium, potassium:sodium antiporter activity"/>
    <property type="evidence" value="ECO:0007669"/>
    <property type="project" value="TreeGrafter"/>
</dbReference>
<feature type="transmembrane region" description="Helical" evidence="5">
    <location>
        <begin position="6"/>
        <end position="25"/>
    </location>
</feature>
<gene>
    <name evidence="7" type="ORF">S03H2_15474</name>
</gene>
<protein>
    <recommendedName>
        <fullName evidence="6">Sodium/calcium exchanger membrane region domain-containing protein</fullName>
    </recommendedName>
</protein>
<feature type="domain" description="Sodium/calcium exchanger membrane region" evidence="6">
    <location>
        <begin position="8"/>
        <end position="123"/>
    </location>
</feature>
<dbReference type="InterPro" id="IPR004481">
    <property type="entry name" value="K/Na/Ca-exchanger"/>
</dbReference>
<sequence length="129" mass="13914">MHPTLIWIIVFVVSLFVLIKASDYFTHSAEKIGLFFGIPLFIVGATIVAVGTSLPELISSIFAVLRNSSEIVVGNVVGSNVANIFLVLGIAAIVGRRMKLTYELIHVDLPLLIGSAFLLAVTIWDGIFS</sequence>
<reference evidence="7" key="1">
    <citation type="journal article" date="2014" name="Front. Microbiol.">
        <title>High frequency of phylogenetically diverse reductive dehalogenase-homologous genes in deep subseafloor sedimentary metagenomes.</title>
        <authorList>
            <person name="Kawai M."/>
            <person name="Futagami T."/>
            <person name="Toyoda A."/>
            <person name="Takaki Y."/>
            <person name="Nishi S."/>
            <person name="Hori S."/>
            <person name="Arai W."/>
            <person name="Tsubouchi T."/>
            <person name="Morono Y."/>
            <person name="Uchiyama I."/>
            <person name="Ito T."/>
            <person name="Fujiyama A."/>
            <person name="Inagaki F."/>
            <person name="Takami H."/>
        </authorList>
    </citation>
    <scope>NUCLEOTIDE SEQUENCE</scope>
    <source>
        <strain evidence="7">Expedition CK06-06</strain>
    </source>
</reference>
<feature type="transmembrane region" description="Helical" evidence="5">
    <location>
        <begin position="71"/>
        <end position="95"/>
    </location>
</feature>
<evidence type="ECO:0000256" key="2">
    <source>
        <dbReference type="ARBA" id="ARBA00022692"/>
    </source>
</evidence>
<keyword evidence="3 5" id="KW-1133">Transmembrane helix</keyword>
<accession>X1FMB0</accession>
<comment type="caution">
    <text evidence="7">The sequence shown here is derived from an EMBL/GenBank/DDBJ whole genome shotgun (WGS) entry which is preliminary data.</text>
</comment>
<dbReference type="AlphaFoldDB" id="X1FMB0"/>
<evidence type="ECO:0000256" key="3">
    <source>
        <dbReference type="ARBA" id="ARBA00022989"/>
    </source>
</evidence>
<keyword evidence="4 5" id="KW-0472">Membrane</keyword>
<dbReference type="PANTHER" id="PTHR10846">
    <property type="entry name" value="SODIUM/POTASSIUM/CALCIUM EXCHANGER"/>
    <property type="match status" value="1"/>
</dbReference>
<evidence type="ECO:0000256" key="1">
    <source>
        <dbReference type="ARBA" id="ARBA00004141"/>
    </source>
</evidence>
<dbReference type="GO" id="GO:0006874">
    <property type="term" value="P:intracellular calcium ion homeostasis"/>
    <property type="evidence" value="ECO:0007669"/>
    <property type="project" value="TreeGrafter"/>
</dbReference>
<evidence type="ECO:0000259" key="6">
    <source>
        <dbReference type="Pfam" id="PF01699"/>
    </source>
</evidence>
<dbReference type="GO" id="GO:0005262">
    <property type="term" value="F:calcium channel activity"/>
    <property type="evidence" value="ECO:0007669"/>
    <property type="project" value="TreeGrafter"/>
</dbReference>
<dbReference type="Gene3D" id="1.20.1420.30">
    <property type="entry name" value="NCX, central ion-binding region"/>
    <property type="match status" value="1"/>
</dbReference>
<name>X1FMB0_9ZZZZ</name>
<evidence type="ECO:0000256" key="4">
    <source>
        <dbReference type="ARBA" id="ARBA00023136"/>
    </source>
</evidence>
<dbReference type="Pfam" id="PF01699">
    <property type="entry name" value="Na_Ca_ex"/>
    <property type="match status" value="1"/>
</dbReference>